<accession>A0A833Z2U7</accession>
<evidence type="ECO:0000313" key="2">
    <source>
        <dbReference type="Proteomes" id="UP000664940"/>
    </source>
</evidence>
<comment type="caution">
    <text evidence="1">The sequence shown here is derived from an EMBL/GenBank/DDBJ whole genome shotgun (WGS) entry which is preliminary data.</text>
</comment>
<dbReference type="Proteomes" id="UP000664940">
    <property type="component" value="Unassembled WGS sequence"/>
</dbReference>
<protein>
    <submittedName>
        <fullName evidence="1">Uncharacterized protein</fullName>
    </submittedName>
</protein>
<evidence type="ECO:0000313" key="1">
    <source>
        <dbReference type="EMBL" id="KAF6086154.1"/>
    </source>
</evidence>
<dbReference type="AlphaFoldDB" id="A0A833Z2U7"/>
<proteinExistence type="predicted"/>
<sequence>MQPRDRCWLGGREAEAIAVGEFPKQCLSFHSFLLRNSSYSSLPLHTVANSPARLVTVGVRAHCMTQPHRCPQTLRMLTALVCLLATGFLPVLLRPCLAGEGAVAPAFSQGLCGKPGSGLWAWGCSTPGPHTGP</sequence>
<dbReference type="EMBL" id="JABVXQ010000011">
    <property type="protein sequence ID" value="KAF6086154.1"/>
    <property type="molecule type" value="Genomic_DNA"/>
</dbReference>
<gene>
    <name evidence="1" type="ORF">HJG60_008360</name>
</gene>
<name>A0A833Z2U7_9CHIR</name>
<organism evidence="1 2">
    <name type="scientific">Phyllostomus discolor</name>
    <name type="common">pale spear-nosed bat</name>
    <dbReference type="NCBI Taxonomy" id="89673"/>
    <lineage>
        <taxon>Eukaryota</taxon>
        <taxon>Metazoa</taxon>
        <taxon>Chordata</taxon>
        <taxon>Craniata</taxon>
        <taxon>Vertebrata</taxon>
        <taxon>Euteleostomi</taxon>
        <taxon>Mammalia</taxon>
        <taxon>Eutheria</taxon>
        <taxon>Laurasiatheria</taxon>
        <taxon>Chiroptera</taxon>
        <taxon>Yangochiroptera</taxon>
        <taxon>Phyllostomidae</taxon>
        <taxon>Phyllostominae</taxon>
        <taxon>Phyllostomus</taxon>
    </lineage>
</organism>
<reference evidence="1 2" key="1">
    <citation type="journal article" date="2020" name="Nature">
        <title>Six reference-quality genomes reveal evolution of bat adaptations.</title>
        <authorList>
            <person name="Jebb D."/>
            <person name="Huang Z."/>
            <person name="Pippel M."/>
            <person name="Hughes G.M."/>
            <person name="Lavrichenko K."/>
            <person name="Devanna P."/>
            <person name="Winkler S."/>
            <person name="Jermiin L.S."/>
            <person name="Skirmuntt E.C."/>
            <person name="Katzourakis A."/>
            <person name="Burkitt-Gray L."/>
            <person name="Ray D.A."/>
            <person name="Sullivan K.A.M."/>
            <person name="Roscito J.G."/>
            <person name="Kirilenko B.M."/>
            <person name="Davalos L.M."/>
            <person name="Corthals A.P."/>
            <person name="Power M.L."/>
            <person name="Jones G."/>
            <person name="Ransome R.D."/>
            <person name="Dechmann D.K.N."/>
            <person name="Locatelli A.G."/>
            <person name="Puechmaille S.J."/>
            <person name="Fedrigo O."/>
            <person name="Jarvis E.D."/>
            <person name="Hiller M."/>
            <person name="Vernes S.C."/>
            <person name="Myers E.W."/>
            <person name="Teeling E.C."/>
        </authorList>
    </citation>
    <scope>NUCLEOTIDE SEQUENCE [LARGE SCALE GENOMIC DNA]</scope>
    <source>
        <strain evidence="1">Bat1K_MPI-CBG_1</strain>
    </source>
</reference>